<proteinExistence type="predicted"/>
<name>A0A6A6SB73_9PLEO</name>
<evidence type="ECO:0000313" key="4">
    <source>
        <dbReference type="Proteomes" id="UP000799753"/>
    </source>
</evidence>
<dbReference type="OrthoDB" id="301415at2759"/>
<protein>
    <submittedName>
        <fullName evidence="3">CinY protein</fullName>
    </submittedName>
</protein>
<evidence type="ECO:0000256" key="2">
    <source>
        <dbReference type="SAM" id="SignalP"/>
    </source>
</evidence>
<keyword evidence="2" id="KW-0732">Signal</keyword>
<dbReference type="AlphaFoldDB" id="A0A6A6SB73"/>
<accession>A0A6A6SB73</accession>
<dbReference type="Proteomes" id="UP000799753">
    <property type="component" value="Unassembled WGS sequence"/>
</dbReference>
<gene>
    <name evidence="3" type="ORF">P280DRAFT_537816</name>
</gene>
<dbReference type="EMBL" id="MU006779">
    <property type="protein sequence ID" value="KAF2644091.1"/>
    <property type="molecule type" value="Genomic_DNA"/>
</dbReference>
<feature type="region of interest" description="Disordered" evidence="1">
    <location>
        <begin position="265"/>
        <end position="284"/>
    </location>
</feature>
<evidence type="ECO:0000256" key="1">
    <source>
        <dbReference type="SAM" id="MobiDB-lite"/>
    </source>
</evidence>
<evidence type="ECO:0000313" key="3">
    <source>
        <dbReference type="EMBL" id="KAF2644091.1"/>
    </source>
</evidence>
<feature type="chain" id="PRO_5025457949" evidence="2">
    <location>
        <begin position="17"/>
        <end position="336"/>
    </location>
</feature>
<organism evidence="3 4">
    <name type="scientific">Massarina eburnea CBS 473.64</name>
    <dbReference type="NCBI Taxonomy" id="1395130"/>
    <lineage>
        <taxon>Eukaryota</taxon>
        <taxon>Fungi</taxon>
        <taxon>Dikarya</taxon>
        <taxon>Ascomycota</taxon>
        <taxon>Pezizomycotina</taxon>
        <taxon>Dothideomycetes</taxon>
        <taxon>Pleosporomycetidae</taxon>
        <taxon>Pleosporales</taxon>
        <taxon>Massarineae</taxon>
        <taxon>Massarinaceae</taxon>
        <taxon>Massarina</taxon>
    </lineage>
</organism>
<feature type="signal peptide" evidence="2">
    <location>
        <begin position="1"/>
        <end position="16"/>
    </location>
</feature>
<sequence length="336" mass="36445">MKIIILVPCLLSLVTAHPEKDFGTTYLLGQQAEHERITRAALQCYGGWKSDGSCFEEDSVDQVAGSTGTFGAVGAPDVPPPFGAEAHCDDADFLDITGYPQSRQIASSKLKTCVDFLKSQFRDSIIEAATLLDGKGNIKTSWWSNPYSVTWPSCTFRPQTSGRIKCNVYQGFGVALHGVQDFYSHSNWADTAAPPYTIANPPGLANTSPAPLLNLRHTAKDDVLSIPYNLTTGCYQFGKDTAPAPPSGTCYNRILHDSLNKDKGTINAQTGATSGTPGTNRGKYNGNFGRAVKVAIADTRRQWSDFRAELVSTYGQGKADKMICALTRDDPENRCR</sequence>
<keyword evidence="4" id="KW-1185">Reference proteome</keyword>
<feature type="compositionally biased region" description="Polar residues" evidence="1">
    <location>
        <begin position="266"/>
        <end position="279"/>
    </location>
</feature>
<reference evidence="3" key="1">
    <citation type="journal article" date="2020" name="Stud. Mycol.">
        <title>101 Dothideomycetes genomes: a test case for predicting lifestyles and emergence of pathogens.</title>
        <authorList>
            <person name="Haridas S."/>
            <person name="Albert R."/>
            <person name="Binder M."/>
            <person name="Bloem J."/>
            <person name="Labutti K."/>
            <person name="Salamov A."/>
            <person name="Andreopoulos B."/>
            <person name="Baker S."/>
            <person name="Barry K."/>
            <person name="Bills G."/>
            <person name="Bluhm B."/>
            <person name="Cannon C."/>
            <person name="Castanera R."/>
            <person name="Culley D."/>
            <person name="Daum C."/>
            <person name="Ezra D."/>
            <person name="Gonzalez J."/>
            <person name="Henrissat B."/>
            <person name="Kuo A."/>
            <person name="Liang C."/>
            <person name="Lipzen A."/>
            <person name="Lutzoni F."/>
            <person name="Magnuson J."/>
            <person name="Mondo S."/>
            <person name="Nolan M."/>
            <person name="Ohm R."/>
            <person name="Pangilinan J."/>
            <person name="Park H.-J."/>
            <person name="Ramirez L."/>
            <person name="Alfaro M."/>
            <person name="Sun H."/>
            <person name="Tritt A."/>
            <person name="Yoshinaga Y."/>
            <person name="Zwiers L.-H."/>
            <person name="Turgeon B."/>
            <person name="Goodwin S."/>
            <person name="Spatafora J."/>
            <person name="Crous P."/>
            <person name="Grigoriev I."/>
        </authorList>
    </citation>
    <scope>NUCLEOTIDE SEQUENCE</scope>
    <source>
        <strain evidence="3">CBS 473.64</strain>
    </source>
</reference>